<dbReference type="PROSITE" id="PS50188">
    <property type="entry name" value="B302_SPRY"/>
    <property type="match status" value="1"/>
</dbReference>
<dbReference type="InterPro" id="IPR006595">
    <property type="entry name" value="CTLH_C"/>
</dbReference>
<name>A0A8A1M654_AJECA</name>
<accession>A0A8A1M654</accession>
<feature type="compositionally biased region" description="Basic and acidic residues" evidence="4">
    <location>
        <begin position="326"/>
        <end position="352"/>
    </location>
</feature>
<dbReference type="EMBL" id="CP069111">
    <property type="protein sequence ID" value="QSS61968.1"/>
    <property type="molecule type" value="Genomic_DNA"/>
</dbReference>
<feature type="domain" description="CTLH" evidence="6">
    <location>
        <begin position="228"/>
        <end position="285"/>
    </location>
</feature>
<evidence type="ECO:0000259" key="5">
    <source>
        <dbReference type="PROSITE" id="PS50188"/>
    </source>
</evidence>
<dbReference type="Proteomes" id="UP000663671">
    <property type="component" value="Chromosome 5"/>
</dbReference>
<dbReference type="VEuPathDB" id="FungiDB:I7I51_04145"/>
<feature type="domain" description="B30.2/SPRY" evidence="5">
    <location>
        <begin position="1"/>
        <end position="116"/>
    </location>
</feature>
<dbReference type="InterPro" id="IPR001870">
    <property type="entry name" value="B30.2/SPRY"/>
</dbReference>
<evidence type="ECO:0000256" key="1">
    <source>
        <dbReference type="ARBA" id="ARBA00002343"/>
    </source>
</evidence>
<dbReference type="SMART" id="SM00449">
    <property type="entry name" value="SPRY"/>
    <property type="match status" value="1"/>
</dbReference>
<dbReference type="Pfam" id="PF00622">
    <property type="entry name" value="SPRY"/>
    <property type="match status" value="1"/>
</dbReference>
<feature type="compositionally biased region" description="Polar residues" evidence="4">
    <location>
        <begin position="288"/>
        <end position="303"/>
    </location>
</feature>
<organism evidence="7 8">
    <name type="scientific">Ajellomyces capsulatus</name>
    <name type="common">Darling's disease fungus</name>
    <name type="synonym">Histoplasma capsulatum</name>
    <dbReference type="NCBI Taxonomy" id="5037"/>
    <lineage>
        <taxon>Eukaryota</taxon>
        <taxon>Fungi</taxon>
        <taxon>Dikarya</taxon>
        <taxon>Ascomycota</taxon>
        <taxon>Pezizomycotina</taxon>
        <taxon>Eurotiomycetes</taxon>
        <taxon>Eurotiomycetidae</taxon>
        <taxon>Onygenales</taxon>
        <taxon>Ajellomycetaceae</taxon>
        <taxon>Histoplasma</taxon>
    </lineage>
</organism>
<dbReference type="PROSITE" id="PS50897">
    <property type="entry name" value="CTLH"/>
    <property type="match status" value="1"/>
</dbReference>
<feature type="region of interest" description="Disordered" evidence="4">
    <location>
        <begin position="285"/>
        <end position="305"/>
    </location>
</feature>
<feature type="compositionally biased region" description="Acidic residues" evidence="4">
    <location>
        <begin position="353"/>
        <end position="370"/>
    </location>
</feature>
<evidence type="ECO:0000313" key="7">
    <source>
        <dbReference type="EMBL" id="QSS61968.1"/>
    </source>
</evidence>
<dbReference type="InterPro" id="IPR006594">
    <property type="entry name" value="LisH"/>
</dbReference>
<evidence type="ECO:0000256" key="2">
    <source>
        <dbReference type="ARBA" id="ARBA00017917"/>
    </source>
</evidence>
<dbReference type="InterPro" id="IPR050618">
    <property type="entry name" value="Ubq-SigPath_Reg"/>
</dbReference>
<dbReference type="SMART" id="SM00668">
    <property type="entry name" value="CTLH"/>
    <property type="match status" value="1"/>
</dbReference>
<evidence type="ECO:0000256" key="3">
    <source>
        <dbReference type="ARBA" id="ARBA00018741"/>
    </source>
</evidence>
<gene>
    <name evidence="7" type="ORF">I7I51_04145</name>
</gene>
<dbReference type="Gene3D" id="2.60.120.920">
    <property type="match status" value="1"/>
</dbReference>
<dbReference type="InterPro" id="IPR043136">
    <property type="entry name" value="B30.2/SPRY_sf"/>
</dbReference>
<evidence type="ECO:0000313" key="8">
    <source>
        <dbReference type="Proteomes" id="UP000663671"/>
    </source>
</evidence>
<evidence type="ECO:0000256" key="4">
    <source>
        <dbReference type="SAM" id="MobiDB-lite"/>
    </source>
</evidence>
<dbReference type="PROSITE" id="PS50896">
    <property type="entry name" value="LISH"/>
    <property type="match status" value="1"/>
</dbReference>
<dbReference type="Pfam" id="PF10607">
    <property type="entry name" value="CTLH"/>
    <property type="match status" value="1"/>
</dbReference>
<dbReference type="InterPro" id="IPR013320">
    <property type="entry name" value="ConA-like_dom_sf"/>
</dbReference>
<reference evidence="7" key="1">
    <citation type="submission" date="2021-01" db="EMBL/GenBank/DDBJ databases">
        <title>Chromosome-level genome assembly of a human fungal pathogen reveals clustering of transcriptionally co-regulated genes.</title>
        <authorList>
            <person name="Voorhies M."/>
            <person name="Cohen S."/>
            <person name="Shea T.P."/>
            <person name="Petrus S."/>
            <person name="Munoz J.F."/>
            <person name="Poplawski S."/>
            <person name="Goldman W.E."/>
            <person name="Michael T."/>
            <person name="Cuomo C.A."/>
            <person name="Sil A."/>
            <person name="Beyhan S."/>
        </authorList>
    </citation>
    <scope>NUCLEOTIDE SEQUENCE</scope>
    <source>
        <strain evidence="7">WU24</strain>
    </source>
</reference>
<feature type="region of interest" description="Disordered" evidence="4">
    <location>
        <begin position="326"/>
        <end position="378"/>
    </location>
</feature>
<sequence>MICVGFTSNKASLERLPGWEQESWAYHGDDGRTFFGETQGQGKLYGPKYSVNDTIGCGVNFSTNTAFFTRNGVFLDCVFESGNAFRELRNVKLYPAVGVKKQPTTHLKANFGQFPFVYDIDGLMEREKLNVQAEIRATNISNLHSSPDESTFIQELVAQFLAHGGYVETARAFAGEVREESRALQNGQETPLRYCQAEEDVDAINRQSNLACHPPPPYLNHVCTKFLFFFFFSEIRTAILDGDIDKALKFTNASYANVLRDNPQIYFRLRCRKFIEMMRRCTEPQPIAPSTSKQAARSSNGATAVSVHDTSDDVFVHDMELDEHMNDVLDDGHDSSESDGKDHDHYDDQHPDLDDDDDDEENGMDVEEPADYNTPVSTTNAASYHDLLHEAILGRWTISFH</sequence>
<dbReference type="AlphaFoldDB" id="A0A8A1M654"/>
<dbReference type="PANTHER" id="PTHR12864">
    <property type="entry name" value="RAN BINDING PROTEIN 9-RELATED"/>
    <property type="match status" value="1"/>
</dbReference>
<dbReference type="InterPro" id="IPR024964">
    <property type="entry name" value="CTLH/CRA"/>
</dbReference>
<proteinExistence type="predicted"/>
<dbReference type="InterPro" id="IPR003877">
    <property type="entry name" value="SPRY_dom"/>
</dbReference>
<evidence type="ECO:0000259" key="6">
    <source>
        <dbReference type="PROSITE" id="PS50897"/>
    </source>
</evidence>
<comment type="function">
    <text evidence="1">Involved in the proteasome-dependent degradation of fructose-1,6-bisphosphatase.</text>
</comment>
<dbReference type="OrthoDB" id="25503at2759"/>
<protein>
    <recommendedName>
        <fullName evidence="3">Protein FYV10</fullName>
    </recommendedName>
    <alternativeName>
        <fullName evidence="2">Protein fyv10</fullName>
    </alternativeName>
</protein>
<dbReference type="SUPFAM" id="SSF49899">
    <property type="entry name" value="Concanavalin A-like lectins/glucanases"/>
    <property type="match status" value="1"/>
</dbReference>